<dbReference type="InterPro" id="IPR058240">
    <property type="entry name" value="rSAM_sf"/>
</dbReference>
<keyword evidence="4 6" id="KW-0408">Iron</keyword>
<dbReference type="EMBL" id="MFGW01000195">
    <property type="protein sequence ID" value="OGF61449.1"/>
    <property type="molecule type" value="Genomic_DNA"/>
</dbReference>
<dbReference type="SFLD" id="SFLDG01064">
    <property type="entry name" value="F420__menaquinone_cofactor_bio"/>
    <property type="match status" value="1"/>
</dbReference>
<comment type="cofactor">
    <cofactor evidence="6">
        <name>[4Fe-4S] cluster</name>
        <dbReference type="ChEBI" id="CHEBI:49883"/>
    </cofactor>
    <text evidence="6">Binds 1 [4Fe-4S] cluster. The cluster is coordinated with 3 cysteines and an exchangeable S-adenosyl-L-methionine.</text>
</comment>
<evidence type="ECO:0000256" key="7">
    <source>
        <dbReference type="PIRSR" id="PIRSR004762-2"/>
    </source>
</evidence>
<dbReference type="InterPro" id="IPR034405">
    <property type="entry name" value="F420"/>
</dbReference>
<evidence type="ECO:0000256" key="5">
    <source>
        <dbReference type="ARBA" id="ARBA00023014"/>
    </source>
</evidence>
<feature type="binding site" evidence="6">
    <location>
        <position position="65"/>
    </location>
    <ligand>
        <name>[4Fe-4S] cluster</name>
        <dbReference type="ChEBI" id="CHEBI:49883"/>
        <note>4Fe-4S-S-AdoMet</note>
    </ligand>
</feature>
<name>A0A1F5VDD2_9BACT</name>
<protein>
    <recommendedName>
        <fullName evidence="8">Radical SAM core domain-containing protein</fullName>
    </recommendedName>
</protein>
<evidence type="ECO:0000259" key="8">
    <source>
        <dbReference type="PROSITE" id="PS51918"/>
    </source>
</evidence>
<sequence length="348" mass="39033">MKNLIDKIYSGGRLSIDDAVTLYQSCSLLELAQLANYRKMQLYDNQVFYIINQHINYSNICSIRCPLCAFSKAENDKLAYMLSPEAITQTACNDVKEFHIVGGVNNQLSLSYFTTLFHSLKEKCPDASIKALTPVEIDFLTHKENKSSKEILLALKNAGLNTMPGGGAEIFNPAVRNIICPDKISGERWLHIMKEAHLGGIPTNATMLYGHIETIDDRIEHMCRIRNLQDETNGFLAFVPLAFHPPHTRFNHLPGTTAFDDLKTIAIARLFLDNIPHIKAYWITLSPKLTQLSLFFGADDIDGTIKEEHIFHAAGSQTSRALTVQQISTLIQQAAKIPVQRDSLYNIV</sequence>
<evidence type="ECO:0000256" key="4">
    <source>
        <dbReference type="ARBA" id="ARBA00023004"/>
    </source>
</evidence>
<dbReference type="InterPro" id="IPR007197">
    <property type="entry name" value="rSAM"/>
</dbReference>
<dbReference type="STRING" id="1817863.A2Y62_12175"/>
<dbReference type="NCBIfam" id="TIGR00423">
    <property type="entry name" value="CofH family radical SAM protein"/>
    <property type="match status" value="1"/>
</dbReference>
<dbReference type="CDD" id="cd01335">
    <property type="entry name" value="Radical_SAM"/>
    <property type="match status" value="1"/>
</dbReference>
<feature type="domain" description="Radical SAM core" evidence="8">
    <location>
        <begin position="47"/>
        <end position="284"/>
    </location>
</feature>
<keyword evidence="3" id="KW-0479">Metal-binding</keyword>
<dbReference type="GO" id="GO:0044689">
    <property type="term" value="F:7,8-didemethyl-8-hydroxy-5-deazariboflavin synthase activity"/>
    <property type="evidence" value="ECO:0007669"/>
    <property type="project" value="TreeGrafter"/>
</dbReference>
<evidence type="ECO:0000256" key="3">
    <source>
        <dbReference type="ARBA" id="ARBA00022723"/>
    </source>
</evidence>
<comment type="caution">
    <text evidence="9">The sequence shown here is derived from an EMBL/GenBank/DDBJ whole genome shotgun (WGS) entry which is preliminary data.</text>
</comment>
<feature type="binding site" evidence="6">
    <location>
        <position position="68"/>
    </location>
    <ligand>
        <name>[4Fe-4S] cluster</name>
        <dbReference type="ChEBI" id="CHEBI:49883"/>
        <note>4Fe-4S-S-AdoMet</note>
    </ligand>
</feature>
<dbReference type="PANTHER" id="PTHR43076:SF7">
    <property type="entry name" value="AMINODEOXYFUTALOSINE SYNTHASE"/>
    <property type="match status" value="1"/>
</dbReference>
<dbReference type="PANTHER" id="PTHR43076">
    <property type="entry name" value="FO SYNTHASE (COFH)"/>
    <property type="match status" value="1"/>
</dbReference>
<dbReference type="PROSITE" id="PS51918">
    <property type="entry name" value="RADICAL_SAM"/>
    <property type="match status" value="1"/>
</dbReference>
<dbReference type="SFLD" id="SFLDS00029">
    <property type="entry name" value="Radical_SAM"/>
    <property type="match status" value="1"/>
</dbReference>
<dbReference type="SFLD" id="SFLDF00343">
    <property type="entry name" value="aminofutalosine_synthase_(mqnE"/>
    <property type="match status" value="1"/>
</dbReference>
<evidence type="ECO:0000256" key="2">
    <source>
        <dbReference type="ARBA" id="ARBA00022691"/>
    </source>
</evidence>
<evidence type="ECO:0000256" key="1">
    <source>
        <dbReference type="ARBA" id="ARBA00022485"/>
    </source>
</evidence>
<dbReference type="Pfam" id="PF19288">
    <property type="entry name" value="CofH_C"/>
    <property type="match status" value="1"/>
</dbReference>
<proteinExistence type="predicted"/>
<reference evidence="9 10" key="1">
    <citation type="journal article" date="2016" name="Nat. Commun.">
        <title>Thousands of microbial genomes shed light on interconnected biogeochemical processes in an aquifer system.</title>
        <authorList>
            <person name="Anantharaman K."/>
            <person name="Brown C.T."/>
            <person name="Hug L.A."/>
            <person name="Sharon I."/>
            <person name="Castelle C.J."/>
            <person name="Probst A.J."/>
            <person name="Thomas B.C."/>
            <person name="Singh A."/>
            <person name="Wilkins M.J."/>
            <person name="Karaoz U."/>
            <person name="Brodie E.L."/>
            <person name="Williams K.H."/>
            <person name="Hubbard S.S."/>
            <person name="Banfield J.F."/>
        </authorList>
    </citation>
    <scope>NUCLEOTIDE SEQUENCE [LARGE SCALE GENOMIC DNA]</scope>
</reference>
<dbReference type="PIRSF" id="PIRSF004762">
    <property type="entry name" value="CHP00423"/>
    <property type="match status" value="1"/>
</dbReference>
<evidence type="ECO:0000313" key="10">
    <source>
        <dbReference type="Proteomes" id="UP000178943"/>
    </source>
</evidence>
<evidence type="ECO:0000313" key="9">
    <source>
        <dbReference type="EMBL" id="OGF61449.1"/>
    </source>
</evidence>
<dbReference type="AlphaFoldDB" id="A0A1F5VDD2"/>
<dbReference type="GO" id="GO:0016765">
    <property type="term" value="F:transferase activity, transferring alkyl or aryl (other than methyl) groups"/>
    <property type="evidence" value="ECO:0007669"/>
    <property type="project" value="InterPro"/>
</dbReference>
<keyword evidence="2 6" id="KW-0949">S-adenosyl-L-methionine</keyword>
<feature type="binding site" evidence="6">
    <location>
        <position position="61"/>
    </location>
    <ligand>
        <name>[4Fe-4S] cluster</name>
        <dbReference type="ChEBI" id="CHEBI:49883"/>
        <note>4Fe-4S-S-AdoMet</note>
    </ligand>
</feature>
<evidence type="ECO:0000256" key="6">
    <source>
        <dbReference type="PIRSR" id="PIRSR004762-1"/>
    </source>
</evidence>
<accession>A0A1F5VDD2</accession>
<organism evidence="9 10">
    <name type="scientific">Candidatus Fischerbacteria bacterium RBG_13_37_8</name>
    <dbReference type="NCBI Taxonomy" id="1817863"/>
    <lineage>
        <taxon>Bacteria</taxon>
        <taxon>Candidatus Fischeribacteriota</taxon>
    </lineage>
</organism>
<keyword evidence="5 6" id="KW-0411">Iron-sulfur</keyword>
<keyword evidence="1 6" id="KW-0004">4Fe-4S</keyword>
<dbReference type="InterPro" id="IPR020050">
    <property type="entry name" value="FO_synthase_su2"/>
</dbReference>
<dbReference type="Proteomes" id="UP000178943">
    <property type="component" value="Unassembled WGS sequence"/>
</dbReference>
<dbReference type="Gene3D" id="3.20.20.70">
    <property type="entry name" value="Aldolase class I"/>
    <property type="match status" value="1"/>
</dbReference>
<dbReference type="InterPro" id="IPR045567">
    <property type="entry name" value="CofH/MnqC-like_C"/>
</dbReference>
<feature type="binding site" evidence="7">
    <location>
        <position position="169"/>
    </location>
    <ligand>
        <name>(3R)-3-methyl-D-ornithine</name>
        <dbReference type="ChEBI" id="CHEBI:64642"/>
    </ligand>
</feature>
<dbReference type="Pfam" id="PF04055">
    <property type="entry name" value="Radical_SAM"/>
    <property type="match status" value="1"/>
</dbReference>
<dbReference type="SUPFAM" id="SSF102114">
    <property type="entry name" value="Radical SAM enzymes"/>
    <property type="match status" value="1"/>
</dbReference>
<gene>
    <name evidence="9" type="ORF">A2Y62_12175</name>
</gene>
<dbReference type="GO" id="GO:0051539">
    <property type="term" value="F:4 iron, 4 sulfur cluster binding"/>
    <property type="evidence" value="ECO:0007669"/>
    <property type="project" value="UniProtKB-KW"/>
</dbReference>
<dbReference type="GO" id="GO:0046872">
    <property type="term" value="F:metal ion binding"/>
    <property type="evidence" value="ECO:0007669"/>
    <property type="project" value="UniProtKB-KW"/>
</dbReference>
<dbReference type="SFLD" id="SFLDG01389">
    <property type="entry name" value="menaquinone_synthsis_involved"/>
    <property type="match status" value="1"/>
</dbReference>
<dbReference type="InterPro" id="IPR013785">
    <property type="entry name" value="Aldolase_TIM"/>
</dbReference>